<evidence type="ECO:0000313" key="1">
    <source>
        <dbReference type="EMBL" id="KHN09938.1"/>
    </source>
</evidence>
<sequence length="74" mass="8293">MSSSACMEFVESAQQLKVLQVSAWWQMFKWFQAEVAFIMHLSTAAANVNLTKARAIAINACTMIYSFLNKLTGI</sequence>
<reference evidence="1" key="1">
    <citation type="submission" date="2014-07" db="EMBL/GenBank/DDBJ databases">
        <title>Identification of a novel salt tolerance gene in wild soybean by whole-genome sequencing.</title>
        <authorList>
            <person name="Lam H.-M."/>
            <person name="Qi X."/>
            <person name="Li M.-W."/>
            <person name="Liu X."/>
            <person name="Xie M."/>
            <person name="Ni M."/>
            <person name="Xu X."/>
        </authorList>
    </citation>
    <scope>NUCLEOTIDE SEQUENCE [LARGE SCALE GENOMIC DNA]</scope>
    <source>
        <tissue evidence="1">Root</tissue>
    </source>
</reference>
<gene>
    <name evidence="1" type="ORF">glysoja_047187</name>
</gene>
<proteinExistence type="predicted"/>
<name>A0A0B2PQI7_GLYSO</name>
<dbReference type="AlphaFoldDB" id="A0A0B2PQI7"/>
<dbReference type="EMBL" id="KN664960">
    <property type="protein sequence ID" value="KHN09938.1"/>
    <property type="molecule type" value="Genomic_DNA"/>
</dbReference>
<organism evidence="1">
    <name type="scientific">Glycine soja</name>
    <name type="common">Wild soybean</name>
    <dbReference type="NCBI Taxonomy" id="3848"/>
    <lineage>
        <taxon>Eukaryota</taxon>
        <taxon>Viridiplantae</taxon>
        <taxon>Streptophyta</taxon>
        <taxon>Embryophyta</taxon>
        <taxon>Tracheophyta</taxon>
        <taxon>Spermatophyta</taxon>
        <taxon>Magnoliopsida</taxon>
        <taxon>eudicotyledons</taxon>
        <taxon>Gunneridae</taxon>
        <taxon>Pentapetalae</taxon>
        <taxon>rosids</taxon>
        <taxon>fabids</taxon>
        <taxon>Fabales</taxon>
        <taxon>Fabaceae</taxon>
        <taxon>Papilionoideae</taxon>
        <taxon>50 kb inversion clade</taxon>
        <taxon>NPAAA clade</taxon>
        <taxon>indigoferoid/millettioid clade</taxon>
        <taxon>Phaseoleae</taxon>
        <taxon>Glycine</taxon>
        <taxon>Glycine subgen. Soja</taxon>
    </lineage>
</organism>
<accession>A0A0B2PQI7</accession>
<protein>
    <submittedName>
        <fullName evidence="1">Uncharacterized protein</fullName>
    </submittedName>
</protein>
<dbReference type="Proteomes" id="UP000053555">
    <property type="component" value="Unassembled WGS sequence"/>
</dbReference>